<dbReference type="SUPFAM" id="SSF56399">
    <property type="entry name" value="ADP-ribosylation"/>
    <property type="match status" value="1"/>
</dbReference>
<dbReference type="AlphaFoldDB" id="A0A2H3E549"/>
<evidence type="ECO:0000313" key="1">
    <source>
        <dbReference type="EMBL" id="PBK98842.1"/>
    </source>
</evidence>
<dbReference type="EMBL" id="KZ293648">
    <property type="protein sequence ID" value="PBK98842.1"/>
    <property type="molecule type" value="Genomic_DNA"/>
</dbReference>
<dbReference type="OrthoDB" id="9514740at2759"/>
<protein>
    <recommendedName>
        <fullName evidence="3">ADP-ribosylation</fullName>
    </recommendedName>
</protein>
<keyword evidence="2" id="KW-1185">Reference proteome</keyword>
<organism evidence="1 2">
    <name type="scientific">Armillaria gallica</name>
    <name type="common">Bulbous honey fungus</name>
    <name type="synonym">Armillaria bulbosa</name>
    <dbReference type="NCBI Taxonomy" id="47427"/>
    <lineage>
        <taxon>Eukaryota</taxon>
        <taxon>Fungi</taxon>
        <taxon>Dikarya</taxon>
        <taxon>Basidiomycota</taxon>
        <taxon>Agaricomycotina</taxon>
        <taxon>Agaricomycetes</taxon>
        <taxon>Agaricomycetidae</taxon>
        <taxon>Agaricales</taxon>
        <taxon>Marasmiineae</taxon>
        <taxon>Physalacriaceae</taxon>
        <taxon>Armillaria</taxon>
    </lineage>
</organism>
<proteinExistence type="predicted"/>
<sequence length="251" mass="28292">MADNTCLVCKNALKRQDYQFCSQKCTKEAASKAPELMRIPKGHVMHDNITKLWTEKWHDSTQPCPSISKIYLITWSADMRTSFDAYREEVAGKRNIPDDKPKEIKCFRSERRACHLGDWKSYDSLCTNPNCRLCVAIKTGFRSSLDFKQQQVNCVAKDGIRFGGGIYLSASSNKALQYAKNLRNGSEYLAVLATRTVLGNIQILSTEDHTRMAPDKGYDSVKGRADGGGPLEYVVYDENAVRPAYLIMVKV</sequence>
<reference evidence="2" key="1">
    <citation type="journal article" date="2017" name="Nat. Ecol. Evol.">
        <title>Genome expansion and lineage-specific genetic innovations in the forest pathogenic fungi Armillaria.</title>
        <authorList>
            <person name="Sipos G."/>
            <person name="Prasanna A.N."/>
            <person name="Walter M.C."/>
            <person name="O'Connor E."/>
            <person name="Balint B."/>
            <person name="Krizsan K."/>
            <person name="Kiss B."/>
            <person name="Hess J."/>
            <person name="Varga T."/>
            <person name="Slot J."/>
            <person name="Riley R."/>
            <person name="Boka B."/>
            <person name="Rigling D."/>
            <person name="Barry K."/>
            <person name="Lee J."/>
            <person name="Mihaltcheva S."/>
            <person name="LaButti K."/>
            <person name="Lipzen A."/>
            <person name="Waldron R."/>
            <person name="Moloney N.M."/>
            <person name="Sperisen C."/>
            <person name="Kredics L."/>
            <person name="Vagvoelgyi C."/>
            <person name="Patrignani A."/>
            <person name="Fitzpatrick D."/>
            <person name="Nagy I."/>
            <person name="Doyle S."/>
            <person name="Anderson J.B."/>
            <person name="Grigoriev I.V."/>
            <person name="Gueldener U."/>
            <person name="Muensterkoetter M."/>
            <person name="Nagy L.G."/>
        </authorList>
    </citation>
    <scope>NUCLEOTIDE SEQUENCE [LARGE SCALE GENOMIC DNA]</scope>
    <source>
        <strain evidence="2">Ar21-2</strain>
    </source>
</reference>
<accession>A0A2H3E549</accession>
<name>A0A2H3E549_ARMGA</name>
<dbReference type="InParanoid" id="A0A2H3E549"/>
<evidence type="ECO:0008006" key="3">
    <source>
        <dbReference type="Google" id="ProtNLM"/>
    </source>
</evidence>
<gene>
    <name evidence="1" type="ORF">ARMGADRAFT_1044143</name>
</gene>
<dbReference type="Proteomes" id="UP000217790">
    <property type="component" value="Unassembled WGS sequence"/>
</dbReference>
<evidence type="ECO:0000313" key="2">
    <source>
        <dbReference type="Proteomes" id="UP000217790"/>
    </source>
</evidence>
<dbReference type="OMA" id="RECPRRM"/>
<dbReference type="Gene3D" id="3.90.228.10">
    <property type="match status" value="1"/>
</dbReference>